<dbReference type="RefSeq" id="WP_112094996.1">
    <property type="nucleotide sequence ID" value="NZ_QMBP01000001.1"/>
</dbReference>
<gene>
    <name evidence="20" type="ORF">DPM33_00755</name>
</gene>
<evidence type="ECO:0000256" key="10">
    <source>
        <dbReference type="ARBA" id="ARBA00022982"/>
    </source>
</evidence>
<keyword evidence="10 16" id="KW-0249">Electron transport</keyword>
<evidence type="ECO:0000256" key="3">
    <source>
        <dbReference type="ARBA" id="ARBA00011649"/>
    </source>
</evidence>
<comment type="cofactor">
    <cofactor evidence="16">
        <name>heme b</name>
        <dbReference type="ChEBI" id="CHEBI:60344"/>
    </cofactor>
    <text evidence="16">Binds 2 heme groups non-covalently.</text>
</comment>
<dbReference type="PIRSF" id="PIRSF038885">
    <property type="entry name" value="COB"/>
    <property type="match status" value="1"/>
</dbReference>
<feature type="transmembrane region" description="Helical" evidence="17">
    <location>
        <begin position="313"/>
        <end position="332"/>
    </location>
</feature>
<dbReference type="CDD" id="cd00284">
    <property type="entry name" value="Cytochrome_b_N"/>
    <property type="match status" value="1"/>
</dbReference>
<evidence type="ECO:0000256" key="8">
    <source>
        <dbReference type="ARBA" id="ARBA00022692"/>
    </source>
</evidence>
<feature type="binding site" description="axial binding residue" evidence="15">
    <location>
        <position position="198"/>
    </location>
    <ligand>
        <name>heme b</name>
        <dbReference type="ChEBI" id="CHEBI:60344"/>
        <label>b562</label>
    </ligand>
    <ligandPart>
        <name>Fe</name>
        <dbReference type="ChEBI" id="CHEBI:18248"/>
    </ligandPart>
</feature>
<dbReference type="PANTHER" id="PTHR19271:SF16">
    <property type="entry name" value="CYTOCHROME B"/>
    <property type="match status" value="1"/>
</dbReference>
<dbReference type="InterPro" id="IPR005798">
    <property type="entry name" value="Cyt_b/b6_C"/>
</dbReference>
<feature type="transmembrane region" description="Helical" evidence="17">
    <location>
        <begin position="43"/>
        <end position="70"/>
    </location>
</feature>
<evidence type="ECO:0000256" key="5">
    <source>
        <dbReference type="ARBA" id="ARBA00022448"/>
    </source>
</evidence>
<dbReference type="InterPro" id="IPR048259">
    <property type="entry name" value="Cytochrome_b_N_euk/bac"/>
</dbReference>
<dbReference type="SUPFAM" id="SSF81648">
    <property type="entry name" value="a domain/subunit of cytochrome bc1 complex (Ubiquinol-cytochrome c reductase)"/>
    <property type="match status" value="1"/>
</dbReference>
<reference evidence="20 21" key="1">
    <citation type="submission" date="2018-07" db="EMBL/GenBank/DDBJ databases">
        <title>Diversity of Mesorhizobium strains in Brazil.</title>
        <authorList>
            <person name="Helene L.C.F."/>
            <person name="Dall'Agnol R."/>
            <person name="Delamuta J.R.M."/>
            <person name="Hungria M."/>
        </authorList>
    </citation>
    <scope>NUCLEOTIDE SEQUENCE [LARGE SCALE GENOMIC DNA]</scope>
    <source>
        <strain evidence="20 21">AC99b</strain>
    </source>
</reference>
<comment type="caution">
    <text evidence="20">The sequence shown here is derived from an EMBL/GenBank/DDBJ whole genome shotgun (WGS) entry which is preliminary data.</text>
</comment>
<evidence type="ECO:0000313" key="20">
    <source>
        <dbReference type="EMBL" id="RAZ92468.1"/>
    </source>
</evidence>
<evidence type="ECO:0000256" key="7">
    <source>
        <dbReference type="ARBA" id="ARBA00022660"/>
    </source>
</evidence>
<dbReference type="GO" id="GO:0045275">
    <property type="term" value="C:respiratory chain complex III"/>
    <property type="evidence" value="ECO:0007669"/>
    <property type="project" value="InterPro"/>
</dbReference>
<dbReference type="GO" id="GO:0022904">
    <property type="term" value="P:respiratory electron transport chain"/>
    <property type="evidence" value="ECO:0007669"/>
    <property type="project" value="InterPro"/>
</dbReference>
<keyword evidence="13 17" id="KW-0472">Membrane</keyword>
<evidence type="ECO:0000256" key="1">
    <source>
        <dbReference type="ARBA" id="ARBA00002444"/>
    </source>
</evidence>
<dbReference type="CDD" id="cd00290">
    <property type="entry name" value="cytochrome_b_C"/>
    <property type="match status" value="1"/>
</dbReference>
<feature type="binding site" description="axial binding residue" evidence="15">
    <location>
        <position position="212"/>
    </location>
    <ligand>
        <name>heme b</name>
        <dbReference type="ChEBI" id="CHEBI:60344"/>
        <label>b566</label>
    </ligand>
    <ligandPart>
        <name>Fe</name>
        <dbReference type="ChEBI" id="CHEBI:18248"/>
    </ligandPart>
</feature>
<dbReference type="InterPro" id="IPR036150">
    <property type="entry name" value="Cyt_b/b6_C_sf"/>
</dbReference>
<comment type="cofactor">
    <cofactor evidence="15">
        <name>heme</name>
        <dbReference type="ChEBI" id="CHEBI:30413"/>
    </cofactor>
    <text evidence="15">Binds 2 heme groups non-covalently.</text>
</comment>
<evidence type="ECO:0000256" key="4">
    <source>
        <dbReference type="ARBA" id="ARBA00013531"/>
    </source>
</evidence>
<feature type="domain" description="Cytochrome b/b6 N-terminal region profile" evidence="18">
    <location>
        <begin position="14"/>
        <end position="225"/>
    </location>
</feature>
<dbReference type="OrthoDB" id="9804503at2"/>
<feature type="binding site" description="axial binding residue" evidence="15">
    <location>
        <position position="97"/>
    </location>
    <ligand>
        <name>heme b</name>
        <dbReference type="ChEBI" id="CHEBI:60344"/>
        <label>b562</label>
    </ligand>
    <ligandPart>
        <name>Fe</name>
        <dbReference type="ChEBI" id="CHEBI:18248"/>
    </ligandPart>
</feature>
<evidence type="ECO:0000256" key="13">
    <source>
        <dbReference type="ARBA" id="ARBA00023136"/>
    </source>
</evidence>
<dbReference type="InterPro" id="IPR016174">
    <property type="entry name" value="Di-haem_cyt_TM"/>
</dbReference>
<keyword evidence="5 16" id="KW-0813">Transport</keyword>
<sequence>MSEGHSTYKPKTGIERWFDARLPLPRLVHDSFIVYPVPRNLNYAYTFGGILTIMLASQIITGVVLAMHYAPDTGLAFNSVEKITRDVNSGWLLRSLHANGASFFFIAVYIHICRGLYYGSYKSPREFLWVLGCTNLLVMMATAFIGYVLPWGQMSFWGATVITGFFSAIPLVGDWLQHLLLGGFAVSNPTLNRFFALHYLLPFLLVGTVTLHIWALHVVGQNNPTGIEVKSKTDVVDFTPYATVKDAVGIIVFVFFFAYFVFYLPNFLGHPDNYTVANPLKTPAHIVPEWYFLPFYAILRAITFNVGPIDSKLGGVLAMFSSIAVLFLVPWLDSSKVRSAVYRPWYRLFFWMFVANALFLGWLGSQPAEGAYVTMSQVATLYYFAFFIIVMPLLGLIETPRPLPHSITEAVLEKNAARSKAEE</sequence>
<comment type="subcellular location">
    <subcellularLocation>
        <location evidence="2">Membrane</location>
        <topology evidence="2">Multi-pass membrane protein</topology>
    </subcellularLocation>
</comment>
<comment type="function">
    <text evidence="1 16">Component of the ubiquinol-cytochrome c reductase complex (complex III or cytochrome b-c1 complex), which is a respiratory chain that generates an electrochemical potential coupled to ATP synthesis.</text>
</comment>
<keyword evidence="12 15" id="KW-0408">Iron</keyword>
<dbReference type="InterPro" id="IPR048260">
    <property type="entry name" value="Cytochrome_b_C_euk/bac"/>
</dbReference>
<keyword evidence="9 15" id="KW-0479">Metal-binding</keyword>
<comment type="similarity">
    <text evidence="16">Belongs to the cytochrome b family.</text>
</comment>
<evidence type="ECO:0000313" key="21">
    <source>
        <dbReference type="Proteomes" id="UP000251558"/>
    </source>
</evidence>
<dbReference type="AlphaFoldDB" id="A0A330HXB9"/>
<evidence type="ECO:0000256" key="16">
    <source>
        <dbReference type="RuleBase" id="RU003385"/>
    </source>
</evidence>
<feature type="transmembrane region" description="Helical" evidence="17">
    <location>
        <begin position="375"/>
        <end position="397"/>
    </location>
</feature>
<feature type="domain" description="Cytochrome b/b6 C-terminal region profile" evidence="19">
    <location>
        <begin position="228"/>
        <end position="405"/>
    </location>
</feature>
<feature type="transmembrane region" description="Helical" evidence="17">
    <location>
        <begin position="194"/>
        <end position="215"/>
    </location>
</feature>
<feature type="transmembrane region" description="Helical" evidence="17">
    <location>
        <begin position="129"/>
        <end position="149"/>
    </location>
</feature>
<dbReference type="Pfam" id="PF00032">
    <property type="entry name" value="Cytochrom_B_C"/>
    <property type="match status" value="1"/>
</dbReference>
<keyword evidence="7 16" id="KW-0679">Respiratory chain</keyword>
<dbReference type="PROSITE" id="PS51002">
    <property type="entry name" value="CYTB_NTER"/>
    <property type="match status" value="1"/>
</dbReference>
<feature type="binding site" description="axial binding residue" evidence="15">
    <location>
        <position position="111"/>
    </location>
    <ligand>
        <name>heme b</name>
        <dbReference type="ChEBI" id="CHEBI:60344"/>
        <label>b566</label>
    </ligand>
    <ligandPart>
        <name>Fe</name>
        <dbReference type="ChEBI" id="CHEBI:18248"/>
    </ligandPart>
</feature>
<evidence type="ECO:0000256" key="14">
    <source>
        <dbReference type="PIRSR" id="PIRSR038885-1"/>
    </source>
</evidence>
<organism evidence="20 21">
    <name type="scientific">Mesorhizobium hawassense</name>
    <dbReference type="NCBI Taxonomy" id="1209954"/>
    <lineage>
        <taxon>Bacteria</taxon>
        <taxon>Pseudomonadati</taxon>
        <taxon>Pseudomonadota</taxon>
        <taxon>Alphaproteobacteria</taxon>
        <taxon>Hyphomicrobiales</taxon>
        <taxon>Phyllobacteriaceae</taxon>
        <taxon>Mesorhizobium</taxon>
    </lineage>
</organism>
<proteinExistence type="inferred from homology"/>
<feature type="transmembrane region" description="Helical" evidence="17">
    <location>
        <begin position="155"/>
        <end position="173"/>
    </location>
</feature>
<dbReference type="PANTHER" id="PTHR19271">
    <property type="entry name" value="CYTOCHROME B"/>
    <property type="match status" value="1"/>
</dbReference>
<dbReference type="Proteomes" id="UP000251558">
    <property type="component" value="Unassembled WGS sequence"/>
</dbReference>
<accession>A0A330HXB9</accession>
<dbReference type="Pfam" id="PF00033">
    <property type="entry name" value="Cytochrome_B"/>
    <property type="match status" value="1"/>
</dbReference>
<evidence type="ECO:0000256" key="15">
    <source>
        <dbReference type="PIRSR" id="PIRSR038885-2"/>
    </source>
</evidence>
<dbReference type="FunFam" id="1.20.810.10:FF:000004">
    <property type="entry name" value="Cytochrome b"/>
    <property type="match status" value="1"/>
</dbReference>
<dbReference type="SUPFAM" id="SSF81342">
    <property type="entry name" value="Transmembrane di-heme cytochromes"/>
    <property type="match status" value="1"/>
</dbReference>
<comment type="subunit">
    <text evidence="3 16">The main subunits of complex b-c1 are: cytochrome b, cytochrome c1 and the Rieske protein.</text>
</comment>
<evidence type="ECO:0000256" key="11">
    <source>
        <dbReference type="ARBA" id="ARBA00022989"/>
    </source>
</evidence>
<dbReference type="GO" id="GO:0016491">
    <property type="term" value="F:oxidoreductase activity"/>
    <property type="evidence" value="ECO:0007669"/>
    <property type="project" value="InterPro"/>
</dbReference>
<evidence type="ECO:0000256" key="2">
    <source>
        <dbReference type="ARBA" id="ARBA00004141"/>
    </source>
</evidence>
<keyword evidence="6 15" id="KW-0349">Heme</keyword>
<dbReference type="PROSITE" id="PS51003">
    <property type="entry name" value="CYTB_CTER"/>
    <property type="match status" value="1"/>
</dbReference>
<keyword evidence="21" id="KW-1185">Reference proteome</keyword>
<evidence type="ECO:0000256" key="6">
    <source>
        <dbReference type="ARBA" id="ARBA00022617"/>
    </source>
</evidence>
<feature type="transmembrane region" description="Helical" evidence="17">
    <location>
        <begin position="96"/>
        <end position="117"/>
    </location>
</feature>
<name>A0A330HXB9_9HYPH</name>
<protein>
    <recommendedName>
        <fullName evidence="4 16">Cytochrome b</fullName>
    </recommendedName>
</protein>
<dbReference type="InterPro" id="IPR030689">
    <property type="entry name" value="Cytochrome_b"/>
</dbReference>
<dbReference type="InterPro" id="IPR027387">
    <property type="entry name" value="Cytb/b6-like_sf"/>
</dbReference>
<dbReference type="Gene3D" id="1.20.810.10">
    <property type="entry name" value="Cytochrome Bc1 Complex, Chain C"/>
    <property type="match status" value="1"/>
</dbReference>
<dbReference type="InterPro" id="IPR005797">
    <property type="entry name" value="Cyt_b/b6_N"/>
</dbReference>
<feature type="transmembrane region" description="Helical" evidence="17">
    <location>
        <begin position="247"/>
        <end position="269"/>
    </location>
</feature>
<keyword evidence="8 16" id="KW-0812">Transmembrane</keyword>
<feature type="transmembrane region" description="Helical" evidence="17">
    <location>
        <begin position="344"/>
        <end position="363"/>
    </location>
</feature>
<evidence type="ECO:0000256" key="12">
    <source>
        <dbReference type="ARBA" id="ARBA00023004"/>
    </source>
</evidence>
<keyword evidence="11 17" id="KW-1133">Transmembrane helix</keyword>
<evidence type="ECO:0000259" key="19">
    <source>
        <dbReference type="PROSITE" id="PS51003"/>
    </source>
</evidence>
<evidence type="ECO:0000256" key="9">
    <source>
        <dbReference type="ARBA" id="ARBA00022723"/>
    </source>
</evidence>
<dbReference type="GO" id="GO:0046872">
    <property type="term" value="F:metal ion binding"/>
    <property type="evidence" value="ECO:0007669"/>
    <property type="project" value="UniProtKB-KW"/>
</dbReference>
<dbReference type="GO" id="GO:0008121">
    <property type="term" value="F:quinol-cytochrome-c reductase activity"/>
    <property type="evidence" value="ECO:0007669"/>
    <property type="project" value="InterPro"/>
</dbReference>
<evidence type="ECO:0000259" key="18">
    <source>
        <dbReference type="PROSITE" id="PS51002"/>
    </source>
</evidence>
<evidence type="ECO:0000256" key="17">
    <source>
        <dbReference type="SAM" id="Phobius"/>
    </source>
</evidence>
<feature type="binding site" evidence="14">
    <location>
        <position position="217"/>
    </location>
    <ligand>
        <name>a ubiquinone</name>
        <dbReference type="ChEBI" id="CHEBI:16389"/>
    </ligand>
</feature>
<feature type="transmembrane region" description="Helical" evidence="17">
    <location>
        <begin position="290"/>
        <end position="307"/>
    </location>
</feature>
<dbReference type="EMBL" id="QMBP01000001">
    <property type="protein sequence ID" value="RAZ92468.1"/>
    <property type="molecule type" value="Genomic_DNA"/>
</dbReference>